<dbReference type="GO" id="GO:0032259">
    <property type="term" value="P:methylation"/>
    <property type="evidence" value="ECO:0007669"/>
    <property type="project" value="UniProtKB-KW"/>
</dbReference>
<dbReference type="PANTHER" id="PTHR33841">
    <property type="entry name" value="DNA METHYLTRANSFERASE YEEA-RELATED"/>
    <property type="match status" value="1"/>
</dbReference>
<evidence type="ECO:0000313" key="7">
    <source>
        <dbReference type="EMBL" id="AWV88597.1"/>
    </source>
</evidence>
<evidence type="ECO:0000256" key="4">
    <source>
        <dbReference type="ARBA" id="ARBA00022691"/>
    </source>
</evidence>
<feature type="domain" description="Type II methyltransferase M.TaqI-like" evidence="6">
    <location>
        <begin position="190"/>
        <end position="271"/>
    </location>
</feature>
<dbReference type="PROSITE" id="PS00092">
    <property type="entry name" value="N6_MTASE"/>
    <property type="match status" value="1"/>
</dbReference>
<name>A0A2Z4FHX9_9DELT</name>
<gene>
    <name evidence="7" type="ORF">DN745_04300</name>
</gene>
<dbReference type="InterPro" id="IPR011639">
    <property type="entry name" value="MethylTrfase_TaqI-like_dom"/>
</dbReference>
<evidence type="ECO:0000256" key="1">
    <source>
        <dbReference type="ARBA" id="ARBA00011900"/>
    </source>
</evidence>
<dbReference type="GO" id="GO:0006304">
    <property type="term" value="P:DNA modification"/>
    <property type="evidence" value="ECO:0007669"/>
    <property type="project" value="InterPro"/>
</dbReference>
<protein>
    <recommendedName>
        <fullName evidence="1">site-specific DNA-methyltransferase (adenine-specific)</fullName>
        <ecNumber evidence="1">2.1.1.72</ecNumber>
    </recommendedName>
</protein>
<dbReference type="Pfam" id="PF07669">
    <property type="entry name" value="Eco57I"/>
    <property type="match status" value="1"/>
</dbReference>
<keyword evidence="8" id="KW-1185">Reference proteome</keyword>
<dbReference type="InterPro" id="IPR029063">
    <property type="entry name" value="SAM-dependent_MTases_sf"/>
</dbReference>
<dbReference type="Gene3D" id="3.40.50.150">
    <property type="entry name" value="Vaccinia Virus protein VP39"/>
    <property type="match status" value="1"/>
</dbReference>
<evidence type="ECO:0000259" key="6">
    <source>
        <dbReference type="Pfam" id="PF07669"/>
    </source>
</evidence>
<evidence type="ECO:0000256" key="3">
    <source>
        <dbReference type="ARBA" id="ARBA00022679"/>
    </source>
</evidence>
<dbReference type="GO" id="GO:0003676">
    <property type="term" value="F:nucleic acid binding"/>
    <property type="evidence" value="ECO:0007669"/>
    <property type="project" value="InterPro"/>
</dbReference>
<proteinExistence type="predicted"/>
<dbReference type="InterPro" id="IPR002052">
    <property type="entry name" value="DNA_methylase_N6_adenine_CS"/>
</dbReference>
<dbReference type="PRINTS" id="PR00507">
    <property type="entry name" value="N12N6MTFRASE"/>
</dbReference>
<accession>A0A2Z4FHX9</accession>
<organism evidence="7 8">
    <name type="scientific">Bradymonas sediminis</name>
    <dbReference type="NCBI Taxonomy" id="1548548"/>
    <lineage>
        <taxon>Bacteria</taxon>
        <taxon>Deltaproteobacteria</taxon>
        <taxon>Bradymonadales</taxon>
        <taxon>Bradymonadaceae</taxon>
        <taxon>Bradymonas</taxon>
    </lineage>
</organism>
<dbReference type="OrthoDB" id="32195at2"/>
<dbReference type="AlphaFoldDB" id="A0A2Z4FHX9"/>
<keyword evidence="4" id="KW-0949">S-adenosyl-L-methionine</keyword>
<dbReference type="EC" id="2.1.1.72" evidence="1"/>
<keyword evidence="2" id="KW-0489">Methyltransferase</keyword>
<dbReference type="PANTHER" id="PTHR33841:SF1">
    <property type="entry name" value="DNA METHYLTRANSFERASE A"/>
    <property type="match status" value="1"/>
</dbReference>
<dbReference type="Proteomes" id="UP000249799">
    <property type="component" value="Chromosome"/>
</dbReference>
<dbReference type="GO" id="GO:0009007">
    <property type="term" value="F:site-specific DNA-methyltransferase (adenine-specific) activity"/>
    <property type="evidence" value="ECO:0007669"/>
    <property type="project" value="UniProtKB-EC"/>
</dbReference>
<dbReference type="KEGG" id="bsed:DN745_04300"/>
<reference evidence="7 8" key="1">
    <citation type="submission" date="2018-06" db="EMBL/GenBank/DDBJ databases">
        <title>Lujinxingia sediminis gen. nov. sp. nov., a new facultative anaerobic member of the class Deltaproteobacteria, and proposal of Lujinxingaceae fam. nov.</title>
        <authorList>
            <person name="Guo L.-Y."/>
            <person name="Li C.-M."/>
            <person name="Wang S."/>
            <person name="Du Z.-J."/>
        </authorList>
    </citation>
    <scope>NUCLEOTIDE SEQUENCE [LARGE SCALE GENOMIC DNA]</scope>
    <source>
        <strain evidence="7 8">FA350</strain>
    </source>
</reference>
<dbReference type="SUPFAM" id="SSF53335">
    <property type="entry name" value="S-adenosyl-L-methionine-dependent methyltransferases"/>
    <property type="match status" value="1"/>
</dbReference>
<comment type="catalytic activity">
    <reaction evidence="5">
        <text>a 2'-deoxyadenosine in DNA + S-adenosyl-L-methionine = an N(6)-methyl-2'-deoxyadenosine in DNA + S-adenosyl-L-homocysteine + H(+)</text>
        <dbReference type="Rhea" id="RHEA:15197"/>
        <dbReference type="Rhea" id="RHEA-COMP:12418"/>
        <dbReference type="Rhea" id="RHEA-COMP:12419"/>
        <dbReference type="ChEBI" id="CHEBI:15378"/>
        <dbReference type="ChEBI" id="CHEBI:57856"/>
        <dbReference type="ChEBI" id="CHEBI:59789"/>
        <dbReference type="ChEBI" id="CHEBI:90615"/>
        <dbReference type="ChEBI" id="CHEBI:90616"/>
        <dbReference type="EC" id="2.1.1.72"/>
    </reaction>
</comment>
<evidence type="ECO:0000313" key="8">
    <source>
        <dbReference type="Proteomes" id="UP000249799"/>
    </source>
</evidence>
<evidence type="ECO:0000256" key="2">
    <source>
        <dbReference type="ARBA" id="ARBA00022603"/>
    </source>
</evidence>
<evidence type="ECO:0000256" key="5">
    <source>
        <dbReference type="ARBA" id="ARBA00047942"/>
    </source>
</evidence>
<dbReference type="InterPro" id="IPR050953">
    <property type="entry name" value="N4_N6_ade-DNA_methylase"/>
</dbReference>
<dbReference type="EMBL" id="CP030032">
    <property type="protein sequence ID" value="AWV88597.1"/>
    <property type="molecule type" value="Genomic_DNA"/>
</dbReference>
<keyword evidence="3" id="KW-0808">Transferase</keyword>
<sequence length="644" mass="71592">MNLNAAQYLAKLAHRRLFEKNTPFCPIRVRAYLSAILVDLRDGEPDALDGWLGVLEGAVAEGAEYSAEPGAVESIVTRLDTQTRRDGGIYPTPRPLADAMAGQIEGRDGEVVLDLSAGAGTLLASAIRRAPGLRAVGVELNPTMALAAAINLAATRLEVGGAIPQDLPDRIYIGDGLRADAPWCEWEGRAAAVLGNPPYLREKGHREFFDDLKARHPHLQAYFCARMDLQYLFFHRSASFLRPGGKLVFVTSAYWLSATHARVLRRDLSERLAPEFLLRVETGGIFADAPGQHTLLSIFRRAEAAPAAPRRLRAVSLAKAPADWDVLVGAILSSEIERENAGAPRVFEHAADELGADLWSVFSDDQTMQWGQALKDNLPPLRDFLSDRQGFVSGADRFTARHRKFYAADAEIPAKGAPIFLFESPEEVPPELAKIAASGSTVLRPLLRARHLTPNAIYYTPPSEELALYIDGPLSVENEALLAEHLQPFRPVLERRREVQSGTMPWYRLHWPRSRAEQVAPKLVVPRRAPKPCFALDLAGQMISSDCTYLVGQPGDTLEDLIRLMVLLNSAYCERYLRNFGKSKGKQLEFYSEPLRGLPLPVMRDEKGRLRWFDNLGVGDTENDVWRAERRRWEAVFWNLGGVL</sequence>